<feature type="compositionally biased region" description="Basic and acidic residues" evidence="1">
    <location>
        <begin position="25"/>
        <end position="36"/>
    </location>
</feature>
<dbReference type="RefSeq" id="WP_307557309.1">
    <property type="nucleotide sequence ID" value="NZ_JAUSQU010000001.1"/>
</dbReference>
<gene>
    <name evidence="2" type="ORF">J2853_002451</name>
</gene>
<dbReference type="Proteomes" id="UP001225356">
    <property type="component" value="Unassembled WGS sequence"/>
</dbReference>
<protein>
    <submittedName>
        <fullName evidence="2">Uncharacterized protein</fullName>
    </submittedName>
</protein>
<evidence type="ECO:0000313" key="2">
    <source>
        <dbReference type="EMBL" id="MDP9843240.1"/>
    </source>
</evidence>
<reference evidence="2 3" key="1">
    <citation type="submission" date="2023-07" db="EMBL/GenBank/DDBJ databases">
        <title>Sequencing the genomes of 1000 actinobacteria strains.</title>
        <authorList>
            <person name="Klenk H.-P."/>
        </authorList>
    </citation>
    <scope>NUCLEOTIDE SEQUENCE [LARGE SCALE GENOMIC DNA]</scope>
    <source>
        <strain evidence="2 3">DSM 46740</strain>
    </source>
</reference>
<evidence type="ECO:0000313" key="3">
    <source>
        <dbReference type="Proteomes" id="UP001225356"/>
    </source>
</evidence>
<keyword evidence="3" id="KW-1185">Reference proteome</keyword>
<organism evidence="2 3">
    <name type="scientific">Streptosporangium lutulentum</name>
    <dbReference type="NCBI Taxonomy" id="1461250"/>
    <lineage>
        <taxon>Bacteria</taxon>
        <taxon>Bacillati</taxon>
        <taxon>Actinomycetota</taxon>
        <taxon>Actinomycetes</taxon>
        <taxon>Streptosporangiales</taxon>
        <taxon>Streptosporangiaceae</taxon>
        <taxon>Streptosporangium</taxon>
    </lineage>
</organism>
<sequence length="222" mass="24956">MAEIWTVWDAELAYTPTSLTQSGGEHPEQRSSHDGAEPIWGVSRVRPDGGVYMHIFPHSTMEWRAAEYAIDPEDLDTLLDVILHEPWIPDPQDSLSLTNPAAVAVLQDTHGLPTCWTPDVPDAERLAAHLARIESVKTHRVCMQPEQRQMRQDALLYVGSNRVAPPDPLEPIKELTRLDPLRIKARSLAVAWYRTSLQQPMRPTFEEKPAATFVGQTLEGAR</sequence>
<dbReference type="EMBL" id="JAUSQU010000001">
    <property type="protein sequence ID" value="MDP9843240.1"/>
    <property type="molecule type" value="Genomic_DNA"/>
</dbReference>
<comment type="caution">
    <text evidence="2">The sequence shown here is derived from an EMBL/GenBank/DDBJ whole genome shotgun (WGS) entry which is preliminary data.</text>
</comment>
<proteinExistence type="predicted"/>
<evidence type="ECO:0000256" key="1">
    <source>
        <dbReference type="SAM" id="MobiDB-lite"/>
    </source>
</evidence>
<feature type="region of interest" description="Disordered" evidence="1">
    <location>
        <begin position="17"/>
        <end position="40"/>
    </location>
</feature>
<name>A0ABT9Q912_9ACTN</name>
<accession>A0ABT9Q912</accession>